<evidence type="ECO:0000313" key="2">
    <source>
        <dbReference type="Proteomes" id="UP001163321"/>
    </source>
</evidence>
<protein>
    <submittedName>
        <fullName evidence="1">Uncharacterized protein</fullName>
    </submittedName>
</protein>
<evidence type="ECO:0000313" key="1">
    <source>
        <dbReference type="EMBL" id="KAI9915485.1"/>
    </source>
</evidence>
<proteinExistence type="predicted"/>
<dbReference type="EMBL" id="CM047582">
    <property type="protein sequence ID" value="KAI9915485.1"/>
    <property type="molecule type" value="Genomic_DNA"/>
</dbReference>
<keyword evidence="2" id="KW-1185">Reference proteome</keyword>
<reference evidence="1 2" key="1">
    <citation type="journal article" date="2022" name="bioRxiv">
        <title>The genome of the oomycete Peronosclerospora sorghi, a cosmopolitan pathogen of maize and sorghum, is inflated with dispersed pseudogenes.</title>
        <authorList>
            <person name="Fletcher K."/>
            <person name="Martin F."/>
            <person name="Isakeit T."/>
            <person name="Cavanaugh K."/>
            <person name="Magill C."/>
            <person name="Michelmore R."/>
        </authorList>
    </citation>
    <scope>NUCLEOTIDE SEQUENCE [LARGE SCALE GENOMIC DNA]</scope>
    <source>
        <strain evidence="1">P6</strain>
    </source>
</reference>
<accession>A0ACC0WBJ1</accession>
<gene>
    <name evidence="1" type="ORF">PsorP6_007638</name>
</gene>
<organism evidence="1 2">
    <name type="scientific">Peronosclerospora sorghi</name>
    <dbReference type="NCBI Taxonomy" id="230839"/>
    <lineage>
        <taxon>Eukaryota</taxon>
        <taxon>Sar</taxon>
        <taxon>Stramenopiles</taxon>
        <taxon>Oomycota</taxon>
        <taxon>Peronosporomycetes</taxon>
        <taxon>Peronosporales</taxon>
        <taxon>Peronosporaceae</taxon>
        <taxon>Peronosclerospora</taxon>
    </lineage>
</organism>
<comment type="caution">
    <text evidence="1">The sequence shown here is derived from an EMBL/GenBank/DDBJ whole genome shotgun (WGS) entry which is preliminary data.</text>
</comment>
<name>A0ACC0WBJ1_9STRA</name>
<dbReference type="Proteomes" id="UP001163321">
    <property type="component" value="Chromosome 3"/>
</dbReference>
<sequence>MVAVQELEREKENWTRAEAKRVEDAEQAAVHALLETTTIAAQLQQVADAFNASQAENDKLQQQIESLKATQGTDTASGSGSCVPGASVASSVEEVALQERLATTKAANADKVFALEEQLTHWKNEVAAVTAAMQRRIDALDIEKEKVETEWSHARTENALLMKTLEHCRGKLDDTRRELHHILDHKFQALKQMAQKALQSLQTESGKLVEAEKRVEKLEDERDNIRTVLHEKETGNEALRMQWEELLQHVATLMTQVEYGQDKMSKDARAAEATIDRLTRAETESVESLRRDLMEAESCVMVLVEERDEPKKTLTEKELMITMLNLQKGELALAKAKETVDTQNTQFEVLVHNALARKRIETVSLPITHQAAKVEVITGSATVRAQNVYVALPVHPETKVAPYSLVFSVELDTLSTSRFVVTQTDMRRDQDTDENEMAGTTSLEDVVVLENELTRAEINKATGLLTKVANKKKNLQLPLSLDVAYYQAFQGDGPKSGA</sequence>